<dbReference type="EMBL" id="JAVHXJ020000125">
    <property type="protein sequence ID" value="MGI1899827.1"/>
    <property type="molecule type" value="Genomic_DNA"/>
</dbReference>
<protein>
    <submittedName>
        <fullName evidence="1">M15 family metallopeptidase</fullName>
    </submittedName>
</protein>
<gene>
    <name evidence="1" type="ORF">REH74_020110</name>
</gene>
<sequence length="255" mass="28189">MAKVKLIGSVGVSGKNQTIDIKEIQKGLNLTISLLKPIAQLKVDGSLGRNPEKSKTVAAIKEFQKRVVGMARPDGRVDVNGKTHRKLNHCIQKKLEKAAVKPSVKTPSKIAKQAAKTWDVITDNRIATLHSYVRSPAAAFINAVEEELGIALRITQALRTVEEQDKLYAKGRTTEGKIVTNVKGGYSYHNYGLAIDVVEIKDRKVNWNPDWKAIGKIGISYGFEWGGNWKSFVDKPHFQMTFGLSIADLVDGERP</sequence>
<name>A0ACC7RHJ2_9VIBR</name>
<evidence type="ECO:0000313" key="2">
    <source>
        <dbReference type="Proteomes" id="UP001354073"/>
    </source>
</evidence>
<reference evidence="1" key="1">
    <citation type="submission" date="2024-11" db="EMBL/GenBank/DDBJ databases">
        <title>Identification of new Vibrio campbellii strains harboring the pVA1 plasmid isolated from Penaeus vannamei postlarvae affected by outbreaks of acute hepatopancreatic necrosis disease (AHPND) in Mexico.</title>
        <authorList>
            <person name="Gomez-Gil B."/>
            <person name="Enciso-Ibarra J."/>
        </authorList>
    </citation>
    <scope>NUCLEOTIDE SEQUENCE</scope>
    <source>
        <strain evidence="1">M270204</strain>
    </source>
</reference>
<proteinExistence type="predicted"/>
<accession>A0ACC7RHJ2</accession>
<evidence type="ECO:0000313" key="1">
    <source>
        <dbReference type="EMBL" id="MGI1899827.1"/>
    </source>
</evidence>
<comment type="caution">
    <text evidence="1">The sequence shown here is derived from an EMBL/GenBank/DDBJ whole genome shotgun (WGS) entry which is preliminary data.</text>
</comment>
<organism evidence="1 2">
    <name type="scientific">Vibrio campbellii</name>
    <dbReference type="NCBI Taxonomy" id="680"/>
    <lineage>
        <taxon>Bacteria</taxon>
        <taxon>Pseudomonadati</taxon>
        <taxon>Pseudomonadota</taxon>
        <taxon>Gammaproteobacteria</taxon>
        <taxon>Vibrionales</taxon>
        <taxon>Vibrionaceae</taxon>
        <taxon>Vibrio</taxon>
    </lineage>
</organism>
<dbReference type="Proteomes" id="UP001354073">
    <property type="component" value="Unassembled WGS sequence"/>
</dbReference>